<sequence length="293" mass="30820">MSVTAAAVVLAHADADAADRWVEVTGLLAVTGLGAAYGRGVHELWGRRGAGAVVSRWRAAAFPAGLVVLLLAQRGPVDEAAERSLAGHMVQHMILLLVAGPLLAAGGAGLPLTLAAPRRVRTVIARFRTGAAGRWLRRPLNLALVAAGVHTVVLWLWHLPKPYMWAEEGAWIHGVEHLSFTAAAWLLWSTVLAPGHRGLGGPATFLLLFAAGMPAAALGAVLTLASAPIYPAAAVAGPDPLADQQLAGLIMWIPMDVVMLVAAVAVFLRWMVRLDRSSPAGRELRPSREEIPA</sequence>
<feature type="transmembrane region" description="Helical" evidence="6">
    <location>
        <begin position="249"/>
        <end position="272"/>
    </location>
</feature>
<evidence type="ECO:0000313" key="7">
    <source>
        <dbReference type="EMBL" id="PRY20189.1"/>
    </source>
</evidence>
<feature type="transmembrane region" description="Helical" evidence="6">
    <location>
        <begin position="138"/>
        <end position="158"/>
    </location>
</feature>
<dbReference type="Pfam" id="PF09678">
    <property type="entry name" value="Caa3_CtaG"/>
    <property type="match status" value="1"/>
</dbReference>
<evidence type="ECO:0000256" key="3">
    <source>
        <dbReference type="ARBA" id="ARBA00022692"/>
    </source>
</evidence>
<evidence type="ECO:0000256" key="5">
    <source>
        <dbReference type="ARBA" id="ARBA00023136"/>
    </source>
</evidence>
<protein>
    <submittedName>
        <fullName evidence="7">Putative membrane protein</fullName>
    </submittedName>
</protein>
<keyword evidence="4 6" id="KW-1133">Transmembrane helix</keyword>
<dbReference type="GO" id="GO:0005886">
    <property type="term" value="C:plasma membrane"/>
    <property type="evidence" value="ECO:0007669"/>
    <property type="project" value="UniProtKB-SubCell"/>
</dbReference>
<feature type="transmembrane region" description="Helical" evidence="6">
    <location>
        <begin position="170"/>
        <end position="193"/>
    </location>
</feature>
<reference evidence="7 8" key="1">
    <citation type="submission" date="2018-03" db="EMBL/GenBank/DDBJ databases">
        <title>Genomic Encyclopedia of Archaeal and Bacterial Type Strains, Phase II (KMG-II): from individual species to whole genera.</title>
        <authorList>
            <person name="Goeker M."/>
        </authorList>
    </citation>
    <scope>NUCLEOTIDE SEQUENCE [LARGE SCALE GENOMIC DNA]</scope>
    <source>
        <strain evidence="7 8">DSM 45348</strain>
    </source>
</reference>
<proteinExistence type="predicted"/>
<feature type="transmembrane region" description="Helical" evidence="6">
    <location>
        <begin position="93"/>
        <end position="117"/>
    </location>
</feature>
<evidence type="ECO:0000256" key="6">
    <source>
        <dbReference type="SAM" id="Phobius"/>
    </source>
</evidence>
<dbReference type="EMBL" id="PVZG01000025">
    <property type="protein sequence ID" value="PRY20189.1"/>
    <property type="molecule type" value="Genomic_DNA"/>
</dbReference>
<dbReference type="RefSeq" id="WP_106130729.1">
    <property type="nucleotide sequence ID" value="NZ_PVZG01000025.1"/>
</dbReference>
<dbReference type="InterPro" id="IPR019108">
    <property type="entry name" value="Caa3_assmbl_CtaG-rel"/>
</dbReference>
<evidence type="ECO:0000256" key="1">
    <source>
        <dbReference type="ARBA" id="ARBA00004651"/>
    </source>
</evidence>
<comment type="subcellular location">
    <subcellularLocation>
        <location evidence="1">Cell membrane</location>
        <topology evidence="1">Multi-pass membrane protein</topology>
    </subcellularLocation>
</comment>
<name>A0A2T0RGC0_9ACTN</name>
<evidence type="ECO:0000313" key="8">
    <source>
        <dbReference type="Proteomes" id="UP000239209"/>
    </source>
</evidence>
<keyword evidence="3 6" id="KW-0812">Transmembrane</keyword>
<comment type="caution">
    <text evidence="7">The sequence shown here is derived from an EMBL/GenBank/DDBJ whole genome shotgun (WGS) entry which is preliminary data.</text>
</comment>
<keyword evidence="8" id="KW-1185">Reference proteome</keyword>
<gene>
    <name evidence="7" type="ORF">CLV70_12570</name>
</gene>
<feature type="transmembrane region" description="Helical" evidence="6">
    <location>
        <begin position="57"/>
        <end position="73"/>
    </location>
</feature>
<accession>A0A2T0RGC0</accession>
<organism evidence="7 8">
    <name type="scientific">Pseudosporangium ferrugineum</name>
    <dbReference type="NCBI Taxonomy" id="439699"/>
    <lineage>
        <taxon>Bacteria</taxon>
        <taxon>Bacillati</taxon>
        <taxon>Actinomycetota</taxon>
        <taxon>Actinomycetes</taxon>
        <taxon>Micromonosporales</taxon>
        <taxon>Micromonosporaceae</taxon>
        <taxon>Pseudosporangium</taxon>
    </lineage>
</organism>
<dbReference type="AlphaFoldDB" id="A0A2T0RGC0"/>
<evidence type="ECO:0000256" key="4">
    <source>
        <dbReference type="ARBA" id="ARBA00022989"/>
    </source>
</evidence>
<dbReference type="Proteomes" id="UP000239209">
    <property type="component" value="Unassembled WGS sequence"/>
</dbReference>
<feature type="transmembrane region" description="Helical" evidence="6">
    <location>
        <begin position="205"/>
        <end position="229"/>
    </location>
</feature>
<evidence type="ECO:0000256" key="2">
    <source>
        <dbReference type="ARBA" id="ARBA00022475"/>
    </source>
</evidence>
<keyword evidence="2" id="KW-1003">Cell membrane</keyword>
<keyword evidence="5 6" id="KW-0472">Membrane</keyword>
<feature type="transmembrane region" description="Helical" evidence="6">
    <location>
        <begin position="25"/>
        <end position="45"/>
    </location>
</feature>
<dbReference type="OrthoDB" id="259025at2"/>